<organism evidence="2 3">
    <name type="scientific">Corynebacterium durum F0235</name>
    <dbReference type="NCBI Taxonomy" id="1035195"/>
    <lineage>
        <taxon>Bacteria</taxon>
        <taxon>Bacillati</taxon>
        <taxon>Actinomycetota</taxon>
        <taxon>Actinomycetes</taxon>
        <taxon>Mycobacteriales</taxon>
        <taxon>Corynebacteriaceae</taxon>
        <taxon>Corynebacterium</taxon>
    </lineage>
</organism>
<dbReference type="PATRIC" id="fig|1035195.3.peg.475"/>
<evidence type="ECO:0000313" key="2">
    <source>
        <dbReference type="EMBL" id="EKX91683.1"/>
    </source>
</evidence>
<evidence type="ECO:0008006" key="4">
    <source>
        <dbReference type="Google" id="ProtNLM"/>
    </source>
</evidence>
<sequence>MSELITVLYANYVTLAVWGLMQIVAICGVVGAVQVGMTREDAFRAADRQSKWVWLGLLLGSAFVSSMGLAYLSFMAIIGVVIIGIYWFDVRPQIKEILSGNYQW</sequence>
<keyword evidence="1" id="KW-0812">Transmembrane</keyword>
<reference evidence="2 3" key="1">
    <citation type="submission" date="2012-05" db="EMBL/GenBank/DDBJ databases">
        <authorList>
            <person name="Weinstock G."/>
            <person name="Sodergren E."/>
            <person name="Lobos E.A."/>
            <person name="Fulton L."/>
            <person name="Fulton R."/>
            <person name="Courtney L."/>
            <person name="Fronick C."/>
            <person name="O'Laughlin M."/>
            <person name="Godfrey J."/>
            <person name="Wilson R.M."/>
            <person name="Miner T."/>
            <person name="Farmer C."/>
            <person name="Delehaunty K."/>
            <person name="Cordes M."/>
            <person name="Minx P."/>
            <person name="Tomlinson C."/>
            <person name="Chen J."/>
            <person name="Wollam A."/>
            <person name="Pepin K.H."/>
            <person name="Bhonagiri V."/>
            <person name="Zhang X."/>
            <person name="Suruliraj S."/>
            <person name="Warren W."/>
            <person name="Mitreva M."/>
            <person name="Mardis E.R."/>
            <person name="Wilson R.K."/>
        </authorList>
    </citation>
    <scope>NUCLEOTIDE SEQUENCE [LARGE SCALE GENOMIC DNA]</scope>
    <source>
        <strain evidence="2 3">F0235</strain>
    </source>
</reference>
<comment type="caution">
    <text evidence="2">The sequence shown here is derived from an EMBL/GenBank/DDBJ whole genome shotgun (WGS) entry which is preliminary data.</text>
</comment>
<evidence type="ECO:0000313" key="3">
    <source>
        <dbReference type="Proteomes" id="UP000010445"/>
    </source>
</evidence>
<dbReference type="eggNOG" id="ENOG502ZWTE">
    <property type="taxonomic scope" value="Bacteria"/>
</dbReference>
<accession>L1MK66</accession>
<feature type="transmembrane region" description="Helical" evidence="1">
    <location>
        <begin position="54"/>
        <end position="87"/>
    </location>
</feature>
<dbReference type="Proteomes" id="UP000010445">
    <property type="component" value="Unassembled WGS sequence"/>
</dbReference>
<feature type="transmembrane region" description="Helical" evidence="1">
    <location>
        <begin position="12"/>
        <end position="33"/>
    </location>
</feature>
<keyword evidence="1" id="KW-0472">Membrane</keyword>
<protein>
    <recommendedName>
        <fullName evidence="4">DUF2516 domain-containing protein</fullName>
    </recommendedName>
</protein>
<dbReference type="STRING" id="1035195.HMPREF9997_00524"/>
<keyword evidence="1" id="KW-1133">Transmembrane helix</keyword>
<dbReference type="InterPro" id="IPR019662">
    <property type="entry name" value="DUF2516"/>
</dbReference>
<dbReference type="AlphaFoldDB" id="L1MK66"/>
<evidence type="ECO:0000256" key="1">
    <source>
        <dbReference type="SAM" id="Phobius"/>
    </source>
</evidence>
<proteinExistence type="predicted"/>
<dbReference type="Pfam" id="PF10724">
    <property type="entry name" value="DUF2516"/>
    <property type="match status" value="1"/>
</dbReference>
<dbReference type="EMBL" id="AMEM01000010">
    <property type="protein sequence ID" value="EKX91683.1"/>
    <property type="molecule type" value="Genomic_DNA"/>
</dbReference>
<gene>
    <name evidence="2" type="ORF">HMPREF9997_00524</name>
</gene>
<keyword evidence="3" id="KW-1185">Reference proteome</keyword>
<name>L1MK66_9CORY</name>
<dbReference type="HOGENOM" id="CLU_135072_1_0_11"/>